<dbReference type="Gene3D" id="2.60.40.10">
    <property type="entry name" value="Immunoglobulins"/>
    <property type="match status" value="1"/>
</dbReference>
<dbReference type="PANTHER" id="PTHR42732:SF1">
    <property type="entry name" value="BETA-MANNOSIDASE"/>
    <property type="match status" value="1"/>
</dbReference>
<dbReference type="SUPFAM" id="SSF49303">
    <property type="entry name" value="beta-Galactosidase/glucuronidase domain"/>
    <property type="match status" value="1"/>
</dbReference>
<dbReference type="EC" id="3.2.1.31" evidence="7"/>
<dbReference type="Gene3D" id="3.20.20.80">
    <property type="entry name" value="Glycosidases"/>
    <property type="match status" value="1"/>
</dbReference>
<comment type="similarity">
    <text evidence="1">Belongs to the glycosyl hydrolase 2 family.</text>
</comment>
<proteinExistence type="inferred from homology"/>
<evidence type="ECO:0000313" key="8">
    <source>
        <dbReference type="Proteomes" id="UP001247620"/>
    </source>
</evidence>
<dbReference type="Pfam" id="PF02837">
    <property type="entry name" value="Glyco_hydro_2_N"/>
    <property type="match status" value="1"/>
</dbReference>
<feature type="domain" description="Glycoside hydrolase family 2 immunoglobulin-like beta-sandwich" evidence="4">
    <location>
        <begin position="196"/>
        <end position="303"/>
    </location>
</feature>
<dbReference type="InterPro" id="IPR006101">
    <property type="entry name" value="Glyco_hydro_2"/>
</dbReference>
<name>A0ABU1T6N8_9SPHI</name>
<dbReference type="Pfam" id="PF02836">
    <property type="entry name" value="Glyco_hydro_2_C"/>
    <property type="match status" value="1"/>
</dbReference>
<protein>
    <submittedName>
        <fullName evidence="7">Beta-glucuronidase</fullName>
        <ecNumber evidence="7">3.2.1.31</ecNumber>
    </submittedName>
</protein>
<evidence type="ECO:0000313" key="7">
    <source>
        <dbReference type="EMBL" id="MDR6941052.1"/>
    </source>
</evidence>
<gene>
    <name evidence="7" type="ORF">J2W55_000880</name>
</gene>
<reference evidence="7 8" key="1">
    <citation type="submission" date="2023-07" db="EMBL/GenBank/DDBJ databases">
        <title>Sorghum-associated microbial communities from plants grown in Nebraska, USA.</title>
        <authorList>
            <person name="Schachtman D."/>
        </authorList>
    </citation>
    <scope>NUCLEOTIDE SEQUENCE [LARGE SCALE GENOMIC DNA]</scope>
    <source>
        <strain evidence="7 8">3262</strain>
    </source>
</reference>
<dbReference type="RefSeq" id="WP_310092380.1">
    <property type="nucleotide sequence ID" value="NZ_JAVDUU010000001.1"/>
</dbReference>
<accession>A0ABU1T6N8</accession>
<evidence type="ECO:0000259" key="5">
    <source>
        <dbReference type="Pfam" id="PF02836"/>
    </source>
</evidence>
<dbReference type="Pfam" id="PF00703">
    <property type="entry name" value="Glyco_hydro_2"/>
    <property type="match status" value="1"/>
</dbReference>
<dbReference type="InterPro" id="IPR051913">
    <property type="entry name" value="GH2_Domain-Containing"/>
</dbReference>
<organism evidence="7 8">
    <name type="scientific">Mucilaginibacter pocheonensis</name>
    <dbReference type="NCBI Taxonomy" id="398050"/>
    <lineage>
        <taxon>Bacteria</taxon>
        <taxon>Pseudomonadati</taxon>
        <taxon>Bacteroidota</taxon>
        <taxon>Sphingobacteriia</taxon>
        <taxon>Sphingobacteriales</taxon>
        <taxon>Sphingobacteriaceae</taxon>
        <taxon>Mucilaginibacter</taxon>
    </lineage>
</organism>
<dbReference type="SUPFAM" id="SSF51445">
    <property type="entry name" value="(Trans)glycosidases"/>
    <property type="match status" value="1"/>
</dbReference>
<keyword evidence="8" id="KW-1185">Reference proteome</keyword>
<dbReference type="InterPro" id="IPR008979">
    <property type="entry name" value="Galactose-bd-like_sf"/>
</dbReference>
<sequence length="681" mass="77635">MKYIRAITLLFFLFIGGYQTSLAQYAIRDPDAIPLGGSWSFVMDPRKIGAEKGWFNESFDAASWDKVTVPHCFSSDLRYQFYTGIAWYKRSFPWKKQTGKRVILHFDAVYYASSIWLNNKRVGTHEGGYTPFSFDITDFLQSGENTIALSVDNDTWQTGSIPGAKDNGRPNDPFMGWINYGGITRPVYLTIEPEVYLENLKVEAIPDLDKGTAKLMVKAFIRNASGKEVLVNPVVVVSYNHQSLKLNWISQKKTIPVSQNGVWQAEAVVKASDVKLWSIDEPNIYQVRGIIPGDTLSTHFGIRKVEVRNMQLLLNGQPIRMAGANRVVDYPGLGSLEPDWLIEKDFRLMKEAGMVFQRLTHYTPAEHFYELADKYGMLIVAEPGNWQLTPNQMENDTIRAKFKQQFTEMMQRDWNHPSVIAYSVGNEYLSDYPAGQRWTKDMIAFGRSMDPSRLFTFVSMRLNTLPKKPEDEASQYSDFVCSNTYGNHAKVLDNIHRLYPDKPILISEWGKRADQPSKEGQVKDIETVVTEIRKRLYVIGASWWTYNDYQSRHAGTNPNGYRPWGLVGPDRTPRPAYNTYREEMSLVTLEKVRWQPGGNGHHQLILKVSARADFPYYHVKNYILKTAQGSRKIPDLKPGSSVEIAVPVTGFDKMLSVQVITPTGFAVSEQSFELAEEKPKN</sequence>
<evidence type="ECO:0000256" key="1">
    <source>
        <dbReference type="ARBA" id="ARBA00007401"/>
    </source>
</evidence>
<dbReference type="InterPro" id="IPR036156">
    <property type="entry name" value="Beta-gal/glucu_dom_sf"/>
</dbReference>
<dbReference type="PANTHER" id="PTHR42732">
    <property type="entry name" value="BETA-GALACTOSIDASE"/>
    <property type="match status" value="1"/>
</dbReference>
<keyword evidence="3 7" id="KW-0326">Glycosidase</keyword>
<dbReference type="GO" id="GO:0004566">
    <property type="term" value="F:beta-glucuronidase activity"/>
    <property type="evidence" value="ECO:0007669"/>
    <property type="project" value="UniProtKB-EC"/>
</dbReference>
<dbReference type="InterPro" id="IPR006104">
    <property type="entry name" value="Glyco_hydro_2_N"/>
</dbReference>
<keyword evidence="2 7" id="KW-0378">Hydrolase</keyword>
<comment type="caution">
    <text evidence="7">The sequence shown here is derived from an EMBL/GenBank/DDBJ whole genome shotgun (WGS) entry which is preliminary data.</text>
</comment>
<evidence type="ECO:0000256" key="3">
    <source>
        <dbReference type="ARBA" id="ARBA00023295"/>
    </source>
</evidence>
<evidence type="ECO:0000259" key="6">
    <source>
        <dbReference type="Pfam" id="PF02837"/>
    </source>
</evidence>
<dbReference type="SUPFAM" id="SSF49785">
    <property type="entry name" value="Galactose-binding domain-like"/>
    <property type="match status" value="1"/>
</dbReference>
<evidence type="ECO:0000256" key="2">
    <source>
        <dbReference type="ARBA" id="ARBA00022801"/>
    </source>
</evidence>
<dbReference type="InterPro" id="IPR013783">
    <property type="entry name" value="Ig-like_fold"/>
</dbReference>
<dbReference type="PRINTS" id="PR00132">
    <property type="entry name" value="GLHYDRLASE2"/>
</dbReference>
<dbReference type="EMBL" id="JAVDUU010000001">
    <property type="protein sequence ID" value="MDR6941052.1"/>
    <property type="molecule type" value="Genomic_DNA"/>
</dbReference>
<dbReference type="Proteomes" id="UP001247620">
    <property type="component" value="Unassembled WGS sequence"/>
</dbReference>
<feature type="domain" description="Glycoside hydrolase family 2 catalytic" evidence="5">
    <location>
        <begin position="305"/>
        <end position="587"/>
    </location>
</feature>
<dbReference type="InterPro" id="IPR006103">
    <property type="entry name" value="Glyco_hydro_2_cat"/>
</dbReference>
<feature type="domain" description="Glycosyl hydrolases family 2 sugar binding" evidence="6">
    <location>
        <begin position="59"/>
        <end position="191"/>
    </location>
</feature>
<evidence type="ECO:0000259" key="4">
    <source>
        <dbReference type="Pfam" id="PF00703"/>
    </source>
</evidence>
<dbReference type="Gene3D" id="2.60.120.260">
    <property type="entry name" value="Galactose-binding domain-like"/>
    <property type="match status" value="1"/>
</dbReference>
<dbReference type="InterPro" id="IPR017853">
    <property type="entry name" value="GH"/>
</dbReference>
<dbReference type="InterPro" id="IPR006102">
    <property type="entry name" value="Ig-like_GH2"/>
</dbReference>